<sequence>MSSVLQTCDQLSLQICSHLLYCWMNAQIKSLLIILAGHFVFIIGNQFLRDFMSVQMHSIIQCAHFFEDEQMCCRKLTQSRRIGGRRSKKQKKQKPSCLAIRNLFPKLTRKRRASQLCKALLHRYTISITFQKIQFTLEFQQASFHQFELSPLGCDSCRSIKCYLELQLQEDNSFELGNIMTLKFQLPFFTKPNPLNRTILPSRVKPSQQCGNISSSPSIYKRNTLMLYVHNNQHSFRQTQINNEPYFRFPLTIISQLQFADLEYFKFLILLQTPRDYHNHLKELVKLRLSFTSQFTLILGRCLLRISTRNTTSLRSSSQTITLLLF</sequence>
<feature type="transmembrane region" description="Helical" evidence="1">
    <location>
        <begin position="28"/>
        <end position="48"/>
    </location>
</feature>
<dbReference type="Proteomes" id="UP000009168">
    <property type="component" value="Unassembled WGS sequence"/>
</dbReference>
<gene>
    <name evidence="2" type="ORF">TTHERM_00535320</name>
</gene>
<evidence type="ECO:0000256" key="1">
    <source>
        <dbReference type="SAM" id="Phobius"/>
    </source>
</evidence>
<keyword evidence="3" id="KW-1185">Reference proteome</keyword>
<name>I7MA12_TETTS</name>
<evidence type="ECO:0000313" key="3">
    <source>
        <dbReference type="Proteomes" id="UP000009168"/>
    </source>
</evidence>
<protein>
    <submittedName>
        <fullName evidence="2">Transmembrane protein, putative</fullName>
    </submittedName>
</protein>
<dbReference type="AlphaFoldDB" id="I7MA12"/>
<proteinExistence type="predicted"/>
<evidence type="ECO:0000313" key="2">
    <source>
        <dbReference type="EMBL" id="EAS03196.2"/>
    </source>
</evidence>
<dbReference type="EMBL" id="GG662495">
    <property type="protein sequence ID" value="EAS03196.2"/>
    <property type="molecule type" value="Genomic_DNA"/>
</dbReference>
<keyword evidence="1 2" id="KW-0812">Transmembrane</keyword>
<organism evidence="2 3">
    <name type="scientific">Tetrahymena thermophila (strain SB210)</name>
    <dbReference type="NCBI Taxonomy" id="312017"/>
    <lineage>
        <taxon>Eukaryota</taxon>
        <taxon>Sar</taxon>
        <taxon>Alveolata</taxon>
        <taxon>Ciliophora</taxon>
        <taxon>Intramacronucleata</taxon>
        <taxon>Oligohymenophorea</taxon>
        <taxon>Hymenostomatida</taxon>
        <taxon>Tetrahymenina</taxon>
        <taxon>Tetrahymenidae</taxon>
        <taxon>Tetrahymena</taxon>
    </lineage>
</organism>
<dbReference type="HOGENOM" id="CLU_853872_0_0_1"/>
<keyword evidence="1" id="KW-0472">Membrane</keyword>
<dbReference type="GeneID" id="7843872"/>
<accession>I7MA12</accession>
<reference evidence="3" key="1">
    <citation type="journal article" date="2006" name="PLoS Biol.">
        <title>Macronuclear genome sequence of the ciliate Tetrahymena thermophila, a model eukaryote.</title>
        <authorList>
            <person name="Eisen J.A."/>
            <person name="Coyne R.S."/>
            <person name="Wu M."/>
            <person name="Wu D."/>
            <person name="Thiagarajan M."/>
            <person name="Wortman J.R."/>
            <person name="Badger J.H."/>
            <person name="Ren Q."/>
            <person name="Amedeo P."/>
            <person name="Jones K.M."/>
            <person name="Tallon L.J."/>
            <person name="Delcher A.L."/>
            <person name="Salzberg S.L."/>
            <person name="Silva J.C."/>
            <person name="Haas B.J."/>
            <person name="Majoros W.H."/>
            <person name="Farzad M."/>
            <person name="Carlton J.M."/>
            <person name="Smith R.K. Jr."/>
            <person name="Garg J."/>
            <person name="Pearlman R.E."/>
            <person name="Karrer K.M."/>
            <person name="Sun L."/>
            <person name="Manning G."/>
            <person name="Elde N.C."/>
            <person name="Turkewitz A.P."/>
            <person name="Asai D.J."/>
            <person name="Wilkes D.E."/>
            <person name="Wang Y."/>
            <person name="Cai H."/>
            <person name="Collins K."/>
            <person name="Stewart B.A."/>
            <person name="Lee S.R."/>
            <person name="Wilamowska K."/>
            <person name="Weinberg Z."/>
            <person name="Ruzzo W.L."/>
            <person name="Wloga D."/>
            <person name="Gaertig J."/>
            <person name="Frankel J."/>
            <person name="Tsao C.-C."/>
            <person name="Gorovsky M.A."/>
            <person name="Keeling P.J."/>
            <person name="Waller R.F."/>
            <person name="Patron N.J."/>
            <person name="Cherry J.M."/>
            <person name="Stover N.A."/>
            <person name="Krieger C.J."/>
            <person name="del Toro C."/>
            <person name="Ryder H.F."/>
            <person name="Williamson S.C."/>
            <person name="Barbeau R.A."/>
            <person name="Hamilton E.P."/>
            <person name="Orias E."/>
        </authorList>
    </citation>
    <scope>NUCLEOTIDE SEQUENCE [LARGE SCALE GENOMIC DNA]</scope>
    <source>
        <strain evidence="3">SB210</strain>
    </source>
</reference>
<dbReference type="KEGG" id="tet:TTHERM_00535320"/>
<keyword evidence="1" id="KW-1133">Transmembrane helix</keyword>
<dbReference type="RefSeq" id="XP_001023441.2">
    <property type="nucleotide sequence ID" value="XM_001023441.3"/>
</dbReference>
<dbReference type="InParanoid" id="I7MA12"/>